<dbReference type="InterPro" id="IPR001248">
    <property type="entry name" value="Pur-cyt_permease"/>
</dbReference>
<dbReference type="InterPro" id="IPR045225">
    <property type="entry name" value="Uracil/uridine/allantoin_perm"/>
</dbReference>
<feature type="transmembrane region" description="Helical" evidence="6">
    <location>
        <begin position="91"/>
        <end position="113"/>
    </location>
</feature>
<comment type="similarity">
    <text evidence="2">Belongs to the purine-cytosine permease (2.A.39) family.</text>
</comment>
<feature type="transmembrane region" description="Helical" evidence="6">
    <location>
        <begin position="410"/>
        <end position="435"/>
    </location>
</feature>
<evidence type="ECO:0000256" key="6">
    <source>
        <dbReference type="SAM" id="Phobius"/>
    </source>
</evidence>
<name>A0A167UVX3_9HYPO</name>
<proteinExistence type="inferred from homology"/>
<feature type="transmembrane region" description="Helical" evidence="6">
    <location>
        <begin position="218"/>
        <end position="234"/>
    </location>
</feature>
<evidence type="ECO:0000313" key="8">
    <source>
        <dbReference type="Proteomes" id="UP000076874"/>
    </source>
</evidence>
<evidence type="ECO:0000256" key="4">
    <source>
        <dbReference type="ARBA" id="ARBA00022989"/>
    </source>
</evidence>
<gene>
    <name evidence="7" type="ORF">SPI_04819</name>
</gene>
<feature type="transmembrane region" description="Helical" evidence="6">
    <location>
        <begin position="386"/>
        <end position="404"/>
    </location>
</feature>
<dbReference type="AlphaFoldDB" id="A0A167UVX3"/>
<feature type="transmembrane region" description="Helical" evidence="6">
    <location>
        <begin position="133"/>
        <end position="157"/>
    </location>
</feature>
<comment type="subcellular location">
    <subcellularLocation>
        <location evidence="1">Membrane</location>
        <topology evidence="1">Multi-pass membrane protein</topology>
    </subcellularLocation>
</comment>
<dbReference type="Gene3D" id="1.10.4160.10">
    <property type="entry name" value="Hydantoin permease"/>
    <property type="match status" value="1"/>
</dbReference>
<keyword evidence="8" id="KW-1185">Reference proteome</keyword>
<keyword evidence="4 6" id="KW-1133">Transmembrane helix</keyword>
<dbReference type="GO" id="GO:0005886">
    <property type="term" value="C:plasma membrane"/>
    <property type="evidence" value="ECO:0007669"/>
    <property type="project" value="TreeGrafter"/>
</dbReference>
<reference evidence="7 8" key="1">
    <citation type="journal article" date="2016" name="Genome Biol. Evol.">
        <title>Divergent and convergent evolution of fungal pathogenicity.</title>
        <authorList>
            <person name="Shang Y."/>
            <person name="Xiao G."/>
            <person name="Zheng P."/>
            <person name="Cen K."/>
            <person name="Zhan S."/>
            <person name="Wang C."/>
        </authorList>
    </citation>
    <scope>NUCLEOTIDE SEQUENCE [LARGE SCALE GENOMIC DNA]</scope>
    <source>
        <strain evidence="7 8">RCEF 264</strain>
    </source>
</reference>
<dbReference type="OrthoDB" id="2018619at2759"/>
<feature type="transmembrane region" description="Helical" evidence="6">
    <location>
        <begin position="498"/>
        <end position="521"/>
    </location>
</feature>
<evidence type="ECO:0000256" key="1">
    <source>
        <dbReference type="ARBA" id="ARBA00004141"/>
    </source>
</evidence>
<dbReference type="Proteomes" id="UP000076874">
    <property type="component" value="Unassembled WGS sequence"/>
</dbReference>
<dbReference type="EMBL" id="AZHD01000007">
    <property type="protein sequence ID" value="OAA61960.1"/>
    <property type="molecule type" value="Genomic_DNA"/>
</dbReference>
<evidence type="ECO:0000313" key="7">
    <source>
        <dbReference type="EMBL" id="OAA61960.1"/>
    </source>
</evidence>
<comment type="caution">
    <text evidence="7">The sequence shown here is derived from an EMBL/GenBank/DDBJ whole genome shotgun (WGS) entry which is preliminary data.</text>
</comment>
<feature type="transmembrane region" description="Helical" evidence="6">
    <location>
        <begin position="295"/>
        <end position="317"/>
    </location>
</feature>
<feature type="transmembrane region" description="Helical" evidence="6">
    <location>
        <begin position="456"/>
        <end position="478"/>
    </location>
</feature>
<evidence type="ECO:0000256" key="5">
    <source>
        <dbReference type="ARBA" id="ARBA00023136"/>
    </source>
</evidence>
<evidence type="ECO:0000256" key="2">
    <source>
        <dbReference type="ARBA" id="ARBA00008974"/>
    </source>
</evidence>
<keyword evidence="3 6" id="KW-0812">Transmembrane</keyword>
<dbReference type="PANTHER" id="PTHR30618:SF0">
    <property type="entry name" value="PURINE-URACIL PERMEASE NCS1"/>
    <property type="match status" value="1"/>
</dbReference>
<sequence length="558" mass="61466">MGSVAAKARAFRAAFRSRKAFVEAIETKRDAAGSEEERNPWKNEDLDVSPPSHRTWTALDYAGFWTSYGISPGTWNVGSALIAVGLQPYQAVICLFVGYLFGGIGAVLHSRSAAVYHIGFPVESRVTFGLRGAYFPIVIRVMTALIWTGVSVVQGGYHTAVVLRCIFGDSFWRMHNTIPARAGITLPNFVGLIVYWILTFPLLNVPLPKFRRYIEAEAVLMPLAIFGLFIYCMVEGKGAPQKPLTTNGGIDGSSLGWAMVAGINSIMGKTSTLVVNQPDIARYAKHKTSPVFSQLVALPVANTVGATLGIFATNSIYNKWGGLDWNPWILSHDILDHHWGPGARAAMFFANGFFVFAQCIVDMGANIIPFGADFMTLFPRWLNINRGMWVAYILSLCINPWYILNSASGFLTFLGGYSIFLGPFVGIFVTDYFVLRRGNIATRDLFEPSGQYWYTMGLHWRAFTAWVIAVAFAIPGFSTAFGHKLAGMTGWVHLYKFSWFYVVTVASVVYFALAFVGNYATEERSMPFEAMARNNEVIEGAATSQDASEINVSVAAKV</sequence>
<organism evidence="7 8">
    <name type="scientific">Niveomyces insectorum RCEF 264</name>
    <dbReference type="NCBI Taxonomy" id="1081102"/>
    <lineage>
        <taxon>Eukaryota</taxon>
        <taxon>Fungi</taxon>
        <taxon>Dikarya</taxon>
        <taxon>Ascomycota</taxon>
        <taxon>Pezizomycotina</taxon>
        <taxon>Sordariomycetes</taxon>
        <taxon>Hypocreomycetidae</taxon>
        <taxon>Hypocreales</taxon>
        <taxon>Cordycipitaceae</taxon>
        <taxon>Niveomyces</taxon>
    </lineage>
</organism>
<protein>
    <submittedName>
        <fullName evidence="7">Allantoin</fullName>
    </submittedName>
</protein>
<dbReference type="PANTHER" id="PTHR30618">
    <property type="entry name" value="NCS1 FAMILY PURINE/PYRIMIDINE TRANSPORTER"/>
    <property type="match status" value="1"/>
</dbReference>
<dbReference type="GO" id="GO:0015205">
    <property type="term" value="F:nucleobase transmembrane transporter activity"/>
    <property type="evidence" value="ECO:0007669"/>
    <property type="project" value="TreeGrafter"/>
</dbReference>
<keyword evidence="5 6" id="KW-0472">Membrane</keyword>
<feature type="transmembrane region" description="Helical" evidence="6">
    <location>
        <begin position="178"/>
        <end position="198"/>
    </location>
</feature>
<evidence type="ECO:0000256" key="3">
    <source>
        <dbReference type="ARBA" id="ARBA00022692"/>
    </source>
</evidence>
<accession>A0A167UVX3</accession>
<feature type="transmembrane region" description="Helical" evidence="6">
    <location>
        <begin position="345"/>
        <end position="365"/>
    </location>
</feature>
<dbReference type="Pfam" id="PF02133">
    <property type="entry name" value="Transp_cyt_pur"/>
    <property type="match status" value="1"/>
</dbReference>